<protein>
    <submittedName>
        <fullName evidence="3">Ca2+ regulator and membrane fusion fig1 domain</fullName>
    </submittedName>
</protein>
<feature type="coiled-coil region" evidence="1">
    <location>
        <begin position="2"/>
        <end position="29"/>
    </location>
</feature>
<keyword evidence="1" id="KW-0175">Coiled coil</keyword>
<dbReference type="Proteomes" id="UP000266152">
    <property type="component" value="Unassembled WGS sequence"/>
</dbReference>
<comment type="caution">
    <text evidence="3">The sequence shown here is derived from an EMBL/GenBank/DDBJ whole genome shotgun (WGS) entry which is preliminary data.</text>
</comment>
<feature type="compositionally biased region" description="Basic and acidic residues" evidence="2">
    <location>
        <begin position="464"/>
        <end position="483"/>
    </location>
</feature>
<keyword evidence="4" id="KW-1185">Reference proteome</keyword>
<reference evidence="3 4" key="1">
    <citation type="journal article" date="2018" name="PLoS Pathog.">
        <title>Evolution of structural diversity of trichothecenes, a family of toxins produced by plant pathogenic and entomopathogenic fungi.</title>
        <authorList>
            <person name="Proctor R.H."/>
            <person name="McCormick S.P."/>
            <person name="Kim H.S."/>
            <person name="Cardoza R.E."/>
            <person name="Stanley A.M."/>
            <person name="Lindo L."/>
            <person name="Kelly A."/>
            <person name="Brown D.W."/>
            <person name="Lee T."/>
            <person name="Vaughan M.M."/>
            <person name="Alexander N.J."/>
            <person name="Busman M."/>
            <person name="Gutierrez S."/>
        </authorList>
    </citation>
    <scope>NUCLEOTIDE SEQUENCE [LARGE SCALE GENOMIC DNA]</scope>
    <source>
        <strain evidence="3 4">NRRL 3299</strain>
    </source>
</reference>
<evidence type="ECO:0000313" key="3">
    <source>
        <dbReference type="EMBL" id="RGP70011.1"/>
    </source>
</evidence>
<evidence type="ECO:0000256" key="1">
    <source>
        <dbReference type="SAM" id="Coils"/>
    </source>
</evidence>
<feature type="coiled-coil region" evidence="1">
    <location>
        <begin position="144"/>
        <end position="171"/>
    </location>
</feature>
<feature type="region of interest" description="Disordered" evidence="2">
    <location>
        <begin position="453"/>
        <end position="506"/>
    </location>
</feature>
<sequence>MSDDYDQRAQELESRLPDLQSKFQELRSTQTDDQLSLQGDLAAKTLAAIATLKKFAQLLDGEFKPSNPPPELQTTLKELDSTWEQTETTSEACLDNINTYSANIVQFHDAALGDWQNQAKTLQDQLQASLTSTEQACDTERATLQTLQQTQRDAESAVNTLQQKLHDAQHKYDDADTYTWIFPPARAVLEILKPIIEACTHDLEGATNAFNAAITQVNDAEGRVRDQEAKVQQLSDLAAKQSGLISQGLSLINECSGIVEETENTEKEIARIKKTRFDAWQLAAKCVNRAEQADFALFKADYATSILQVIDVALVDHTLIAPLAEIVQDLADHDDSNNSVHDITTDDHPDGLLAAVQKKLQESQTDGAVPEPPASLPAMMLSSFTPPNAALPPRTRLGTSSLAVAHLRLVRSVATALATPQGTPGCVSLSEEEKEKVFAMLRLPVVITAENEATEVGEVPPSNQDKEEAHVADTATKTRDRSKSHNIYDYASLAEPYDGTKSSSCG</sequence>
<evidence type="ECO:0000256" key="2">
    <source>
        <dbReference type="SAM" id="MobiDB-lite"/>
    </source>
</evidence>
<dbReference type="AlphaFoldDB" id="A0A395SC69"/>
<name>A0A395SC69_FUSSP</name>
<dbReference type="EMBL" id="PXOF01000055">
    <property type="protein sequence ID" value="RGP70011.1"/>
    <property type="molecule type" value="Genomic_DNA"/>
</dbReference>
<gene>
    <name evidence="3" type="ORF">FSPOR_4302</name>
</gene>
<accession>A0A395SC69</accession>
<proteinExistence type="predicted"/>
<organism evidence="3 4">
    <name type="scientific">Fusarium sporotrichioides</name>
    <dbReference type="NCBI Taxonomy" id="5514"/>
    <lineage>
        <taxon>Eukaryota</taxon>
        <taxon>Fungi</taxon>
        <taxon>Dikarya</taxon>
        <taxon>Ascomycota</taxon>
        <taxon>Pezizomycotina</taxon>
        <taxon>Sordariomycetes</taxon>
        <taxon>Hypocreomycetidae</taxon>
        <taxon>Hypocreales</taxon>
        <taxon>Nectriaceae</taxon>
        <taxon>Fusarium</taxon>
    </lineage>
</organism>
<evidence type="ECO:0000313" key="4">
    <source>
        <dbReference type="Proteomes" id="UP000266152"/>
    </source>
</evidence>